<proteinExistence type="predicted"/>
<name>A0A7J4XD64_9BACE</name>
<feature type="transmembrane region" description="Helical" evidence="1">
    <location>
        <begin position="132"/>
        <end position="157"/>
    </location>
</feature>
<protein>
    <submittedName>
        <fullName evidence="2">DUF456 domain-containing protein</fullName>
    </submittedName>
</protein>
<comment type="caution">
    <text evidence="2">The sequence shown here is derived from an EMBL/GenBank/DDBJ whole genome shotgun (WGS) entry which is preliminary data.</text>
</comment>
<dbReference type="EMBL" id="VWMK01000032">
    <property type="protein sequence ID" value="KAA3757584.1"/>
    <property type="molecule type" value="Genomic_DNA"/>
</dbReference>
<evidence type="ECO:0000313" key="3">
    <source>
        <dbReference type="Proteomes" id="UP000422221"/>
    </source>
</evidence>
<dbReference type="PANTHER" id="PTHR39165:SF1">
    <property type="entry name" value="DUF456 DOMAIN-CONTAINING PROTEIN"/>
    <property type="match status" value="1"/>
</dbReference>
<dbReference type="Proteomes" id="UP000422221">
    <property type="component" value="Unassembled WGS sequence"/>
</dbReference>
<reference evidence="2 3" key="1">
    <citation type="journal article" date="2019" name="Nat. Med.">
        <title>A library of human gut bacterial isolates paired with longitudinal multiomics data enables mechanistic microbiome research.</title>
        <authorList>
            <person name="Poyet M."/>
            <person name="Groussin M."/>
            <person name="Gibbons S.M."/>
            <person name="Avila-Pacheco J."/>
            <person name="Jiang X."/>
            <person name="Kearney S.M."/>
            <person name="Perrotta A.R."/>
            <person name="Berdy B."/>
            <person name="Zhao S."/>
            <person name="Lieberman T.D."/>
            <person name="Swanson P.K."/>
            <person name="Smith M."/>
            <person name="Roesemann S."/>
            <person name="Alexander J.E."/>
            <person name="Rich S.A."/>
            <person name="Livny J."/>
            <person name="Vlamakis H."/>
            <person name="Clish C."/>
            <person name="Bullock K."/>
            <person name="Deik A."/>
            <person name="Scott J."/>
            <person name="Pierce K.A."/>
            <person name="Xavier R.J."/>
            <person name="Alm E.J."/>
        </authorList>
    </citation>
    <scope>NUCLEOTIDE SEQUENCE [LARGE SCALE GENOMIC DNA]</scope>
    <source>
        <strain evidence="2 3">BIOML-A10</strain>
    </source>
</reference>
<feature type="transmembrane region" description="Helical" evidence="1">
    <location>
        <begin position="84"/>
        <end position="112"/>
    </location>
</feature>
<dbReference type="PANTHER" id="PTHR39165">
    <property type="entry name" value="IG HYPOTHETICAL 17883"/>
    <property type="match status" value="1"/>
</dbReference>
<gene>
    <name evidence="2" type="ORF">F3F73_22025</name>
</gene>
<feature type="transmembrane region" description="Helical" evidence="1">
    <location>
        <begin position="49"/>
        <end position="72"/>
    </location>
</feature>
<accession>A0A7J4XD64</accession>
<dbReference type="InterPro" id="IPR007403">
    <property type="entry name" value="DUF456"/>
</dbReference>
<dbReference type="GeneID" id="93117618"/>
<dbReference type="AlphaFoldDB" id="A0A7J4XD64"/>
<organism evidence="2 3">
    <name type="scientific">Bacteroides salyersiae</name>
    <dbReference type="NCBI Taxonomy" id="291644"/>
    <lineage>
        <taxon>Bacteria</taxon>
        <taxon>Pseudomonadati</taxon>
        <taxon>Bacteroidota</taxon>
        <taxon>Bacteroidia</taxon>
        <taxon>Bacteroidales</taxon>
        <taxon>Bacteroidaceae</taxon>
        <taxon>Bacteroides</taxon>
    </lineage>
</organism>
<sequence>MDIFLIILGSICLLVGLIGCIVPMLPGPPIAYVALVLLQLTDKVTFTPLQLFFWLLLVVVIQILDYFVPMFGVKRFGGTGWGNWGCIIGTFAGLFLFPPWGVIIGPFAGAFIGELLGGKETRHALKAGFGAFIGFLLGTVLKVAVCGWFIFCFIHALV</sequence>
<dbReference type="RefSeq" id="WP_005931137.1">
    <property type="nucleotide sequence ID" value="NZ_CABKSE010000002.1"/>
</dbReference>
<keyword evidence="1" id="KW-1133">Transmembrane helix</keyword>
<keyword evidence="1" id="KW-0472">Membrane</keyword>
<dbReference type="Pfam" id="PF04306">
    <property type="entry name" value="DUF456"/>
    <property type="match status" value="1"/>
</dbReference>
<evidence type="ECO:0000313" key="2">
    <source>
        <dbReference type="EMBL" id="KAA3757584.1"/>
    </source>
</evidence>
<keyword evidence="1" id="KW-0812">Transmembrane</keyword>
<evidence type="ECO:0000256" key="1">
    <source>
        <dbReference type="SAM" id="Phobius"/>
    </source>
</evidence>